<dbReference type="GO" id="GO:0009507">
    <property type="term" value="C:chloroplast"/>
    <property type="evidence" value="ECO:0007669"/>
    <property type="project" value="UniProtKB-SubCell"/>
</dbReference>
<dbReference type="AlphaFoldDB" id="A0A0W8G1M4"/>
<evidence type="ECO:0000256" key="5">
    <source>
        <dbReference type="ARBA" id="ARBA00022723"/>
    </source>
</evidence>
<protein>
    <submittedName>
        <fullName evidence="12">Gtpase and trna-u34 5-formylation enzyme trme</fullName>
    </submittedName>
</protein>
<dbReference type="SUPFAM" id="SSF52540">
    <property type="entry name" value="P-loop containing nucleoside triphosphate hydrolases"/>
    <property type="match status" value="1"/>
</dbReference>
<dbReference type="InterPro" id="IPR006073">
    <property type="entry name" value="GTP-bd"/>
</dbReference>
<dbReference type="CDD" id="cd04164">
    <property type="entry name" value="trmE"/>
    <property type="match status" value="1"/>
</dbReference>
<dbReference type="Gene3D" id="3.30.1360.120">
    <property type="entry name" value="Probable tRNA modification gtpase trme, domain 1"/>
    <property type="match status" value="1"/>
</dbReference>
<evidence type="ECO:0000256" key="7">
    <source>
        <dbReference type="ARBA" id="ARBA00022801"/>
    </source>
</evidence>
<evidence type="ECO:0000256" key="1">
    <source>
        <dbReference type="ARBA" id="ARBA00004229"/>
    </source>
</evidence>
<dbReference type="GO" id="GO:0042802">
    <property type="term" value="F:identical protein binding"/>
    <property type="evidence" value="ECO:0007669"/>
    <property type="project" value="UniProtKB-ARBA"/>
</dbReference>
<dbReference type="GO" id="GO:0030488">
    <property type="term" value="P:tRNA methylation"/>
    <property type="evidence" value="ECO:0007669"/>
    <property type="project" value="TreeGrafter"/>
</dbReference>
<comment type="subcellular location">
    <subcellularLocation>
        <location evidence="1">Plastid</location>
        <location evidence="1">Chloroplast</location>
    </subcellularLocation>
</comment>
<organism evidence="12">
    <name type="scientific">hydrocarbon metagenome</name>
    <dbReference type="NCBI Taxonomy" id="938273"/>
    <lineage>
        <taxon>unclassified sequences</taxon>
        <taxon>metagenomes</taxon>
        <taxon>ecological metagenomes</taxon>
    </lineage>
</organism>
<dbReference type="Pfam" id="PF01926">
    <property type="entry name" value="MMR_HSR1"/>
    <property type="match status" value="1"/>
</dbReference>
<dbReference type="InterPro" id="IPR027266">
    <property type="entry name" value="TrmE/GcvT-like"/>
</dbReference>
<keyword evidence="8" id="KW-0460">Magnesium</keyword>
<dbReference type="GO" id="GO:0046872">
    <property type="term" value="F:metal ion binding"/>
    <property type="evidence" value="ECO:0007669"/>
    <property type="project" value="UniProtKB-KW"/>
</dbReference>
<dbReference type="FunFam" id="3.40.50.300:FF:001376">
    <property type="entry name" value="tRNA modification GTPase MnmE"/>
    <property type="match status" value="1"/>
</dbReference>
<evidence type="ECO:0000259" key="11">
    <source>
        <dbReference type="PROSITE" id="PS51709"/>
    </source>
</evidence>
<dbReference type="GO" id="GO:0003924">
    <property type="term" value="F:GTPase activity"/>
    <property type="evidence" value="ECO:0007669"/>
    <property type="project" value="InterPro"/>
</dbReference>
<feature type="domain" description="TrmE-type G" evidence="11">
    <location>
        <begin position="224"/>
        <end position="375"/>
    </location>
</feature>
<dbReference type="PANTHER" id="PTHR42714:SF2">
    <property type="entry name" value="TRNA MODIFICATION GTPASE GTPBP3, MITOCHONDRIAL"/>
    <property type="match status" value="1"/>
</dbReference>
<dbReference type="GO" id="GO:0005829">
    <property type="term" value="C:cytosol"/>
    <property type="evidence" value="ECO:0007669"/>
    <property type="project" value="TreeGrafter"/>
</dbReference>
<keyword evidence="6" id="KW-0547">Nucleotide-binding</keyword>
<dbReference type="SUPFAM" id="SSF116878">
    <property type="entry name" value="TrmE connector domain"/>
    <property type="match status" value="1"/>
</dbReference>
<dbReference type="PROSITE" id="PS51709">
    <property type="entry name" value="G_TRME"/>
    <property type="match status" value="1"/>
</dbReference>
<dbReference type="PANTHER" id="PTHR42714">
    <property type="entry name" value="TRNA MODIFICATION GTPASE GTPBP3"/>
    <property type="match status" value="1"/>
</dbReference>
<comment type="similarity">
    <text evidence="2">Belongs to the TRAFAC class TrmE-Era-EngA-EngB-Septin-like GTPase superfamily. TrmE GTPase family.</text>
</comment>
<keyword evidence="3" id="KW-0963">Cytoplasm</keyword>
<evidence type="ECO:0000256" key="9">
    <source>
        <dbReference type="ARBA" id="ARBA00022958"/>
    </source>
</evidence>
<keyword evidence="10" id="KW-0342">GTP-binding</keyword>
<evidence type="ECO:0000256" key="4">
    <source>
        <dbReference type="ARBA" id="ARBA00022694"/>
    </source>
</evidence>
<evidence type="ECO:0000313" key="12">
    <source>
        <dbReference type="EMBL" id="KUG26862.1"/>
    </source>
</evidence>
<evidence type="ECO:0000256" key="6">
    <source>
        <dbReference type="ARBA" id="ARBA00022741"/>
    </source>
</evidence>
<dbReference type="NCBIfam" id="NF003661">
    <property type="entry name" value="PRK05291.1-3"/>
    <property type="match status" value="1"/>
</dbReference>
<dbReference type="HAMAP" id="MF_00379">
    <property type="entry name" value="GTPase_MnmE"/>
    <property type="match status" value="1"/>
</dbReference>
<dbReference type="NCBIfam" id="TIGR00231">
    <property type="entry name" value="small_GTP"/>
    <property type="match status" value="1"/>
</dbReference>
<dbReference type="InterPro" id="IPR018948">
    <property type="entry name" value="GTP-bd_TrmE_N"/>
</dbReference>
<keyword evidence="4" id="KW-0819">tRNA processing</keyword>
<name>A0A0W8G1M4_9ZZZZ</name>
<dbReference type="FunFam" id="3.30.1360.120:FF:000003">
    <property type="entry name" value="tRNA modification GTPase MnmE"/>
    <property type="match status" value="1"/>
</dbReference>
<reference evidence="12" key="1">
    <citation type="journal article" date="2015" name="Proc. Natl. Acad. Sci. U.S.A.">
        <title>Networks of energetic and metabolic interactions define dynamics in microbial communities.</title>
        <authorList>
            <person name="Embree M."/>
            <person name="Liu J.K."/>
            <person name="Al-Bassam M.M."/>
            <person name="Zengler K."/>
        </authorList>
    </citation>
    <scope>NUCLEOTIDE SEQUENCE</scope>
</reference>
<evidence type="ECO:0000256" key="10">
    <source>
        <dbReference type="ARBA" id="ARBA00023134"/>
    </source>
</evidence>
<evidence type="ECO:0000256" key="8">
    <source>
        <dbReference type="ARBA" id="ARBA00022842"/>
    </source>
</evidence>
<sequence length="454" mass="50319">MTEFLQNSEDTIIALATPTGVGAISVIRVSGPNSIESADSVFTGAVELVGVKSHTIHYGRIKYFNEVIDDVLVSVFRAPHSYTGEDSVEISTHGSQLIVQKIIEAFLDKDVRLAEPGEFTKRAFLNGRMDLAQAEAVVDVINSRTEASLRGARNQLDGILSAKVDSLRELLINSSSMLELELDFAEEDLEFLPKEKVIERINEIVIEIDELLKTYAFGKVIRDGVNVALVGKPNVGKSSLLNYMLKESRAIVSEIPGTTRDVIREEFSLDGILFRLYDTAGIRLTEDAIEKEGVFRSRDAVENADVVLFLNDVIDGFAEDLYSELKQLTSEEKILRIVNKIDLQHNHKIKNDVQISAKTGEGIELLFREMKQKAIGSENYSEKGAIVSNLRHFNALKKAKQHLEQAKESVQNGMSGEFIAVDLRNAESSLGEIIGKVTTDDILNNIFAKFCIGK</sequence>
<keyword evidence="9" id="KW-0630">Potassium</keyword>
<dbReference type="EMBL" id="LNQE01000396">
    <property type="protein sequence ID" value="KUG26862.1"/>
    <property type="molecule type" value="Genomic_DNA"/>
</dbReference>
<dbReference type="InterPro" id="IPR027417">
    <property type="entry name" value="P-loop_NTPase"/>
</dbReference>
<keyword evidence="7" id="KW-0378">Hydrolase</keyword>
<dbReference type="GO" id="GO:0002098">
    <property type="term" value="P:tRNA wobble uridine modification"/>
    <property type="evidence" value="ECO:0007669"/>
    <property type="project" value="TreeGrafter"/>
</dbReference>
<dbReference type="InterPro" id="IPR005225">
    <property type="entry name" value="Small_GTP-bd"/>
</dbReference>
<dbReference type="CDD" id="cd14858">
    <property type="entry name" value="TrmE_N"/>
    <property type="match status" value="1"/>
</dbReference>
<proteinExistence type="inferred from homology"/>
<comment type="caution">
    <text evidence="12">The sequence shown here is derived from an EMBL/GenBank/DDBJ whole genome shotgun (WGS) entry which is preliminary data.</text>
</comment>
<gene>
    <name evidence="12" type="ORF">ASZ90_003302</name>
</gene>
<dbReference type="Gene3D" id="3.40.50.300">
    <property type="entry name" value="P-loop containing nucleotide triphosphate hydrolases"/>
    <property type="match status" value="1"/>
</dbReference>
<dbReference type="Pfam" id="PF10396">
    <property type="entry name" value="TrmE_N"/>
    <property type="match status" value="1"/>
</dbReference>
<dbReference type="InterPro" id="IPR004520">
    <property type="entry name" value="GTPase_MnmE"/>
</dbReference>
<dbReference type="InterPro" id="IPR027368">
    <property type="entry name" value="MnmE_dom2"/>
</dbReference>
<dbReference type="GO" id="GO:0005525">
    <property type="term" value="F:GTP binding"/>
    <property type="evidence" value="ECO:0007669"/>
    <property type="project" value="UniProtKB-KW"/>
</dbReference>
<dbReference type="InterPro" id="IPR025867">
    <property type="entry name" value="MnmE_helical"/>
</dbReference>
<dbReference type="NCBIfam" id="TIGR00450">
    <property type="entry name" value="mnmE_trmE_thdF"/>
    <property type="match status" value="1"/>
</dbReference>
<dbReference type="Gene3D" id="1.20.120.430">
    <property type="entry name" value="tRNA modification GTPase MnmE domain 2"/>
    <property type="match status" value="1"/>
</dbReference>
<evidence type="ECO:0000256" key="2">
    <source>
        <dbReference type="ARBA" id="ARBA00011043"/>
    </source>
</evidence>
<dbReference type="Pfam" id="PF12631">
    <property type="entry name" value="MnmE_helical"/>
    <property type="match status" value="1"/>
</dbReference>
<accession>A0A0W8G1M4</accession>
<keyword evidence="5" id="KW-0479">Metal-binding</keyword>
<dbReference type="InterPro" id="IPR031168">
    <property type="entry name" value="G_TrmE"/>
</dbReference>
<evidence type="ECO:0000256" key="3">
    <source>
        <dbReference type="ARBA" id="ARBA00022490"/>
    </source>
</evidence>